<evidence type="ECO:0000313" key="11">
    <source>
        <dbReference type="EMBL" id="MDG4983787.1"/>
    </source>
</evidence>
<accession>A0A9X4NI05</accession>
<dbReference type="InterPro" id="IPR004501">
    <property type="entry name" value="PTS_EIIC_3"/>
</dbReference>
<evidence type="ECO:0000313" key="12">
    <source>
        <dbReference type="Proteomes" id="UP001152614"/>
    </source>
</evidence>
<dbReference type="InterPro" id="IPR004796">
    <property type="entry name" value="PTS_IIC_cello"/>
</dbReference>
<feature type="transmembrane region" description="Helical" evidence="9">
    <location>
        <begin position="333"/>
        <end position="358"/>
    </location>
</feature>
<evidence type="ECO:0000256" key="5">
    <source>
        <dbReference type="ARBA" id="ARBA00022692"/>
    </source>
</evidence>
<reference evidence="11" key="2">
    <citation type="journal article" date="2023" name="Food Microbiol.">
        <title>Evaluation of the fermentation potential of lactic acid bacteria isolated from herbs, fruits and vegetables as starter cultures in nut-based milk alternatives.</title>
        <authorList>
            <person name="Huang W."/>
            <person name="Dong A."/>
            <person name="Pham H.T."/>
            <person name="Zhou C."/>
            <person name="Huo Z."/>
            <person name="Watjen A.P."/>
            <person name="Prakash S."/>
            <person name="Bang-Berthelsen C.H."/>
            <person name="Turner M.S."/>
        </authorList>
    </citation>
    <scope>NUCLEOTIDE SEQUENCE</scope>
    <source>
        <strain evidence="11">3</strain>
    </source>
</reference>
<dbReference type="Pfam" id="PF02378">
    <property type="entry name" value="PTS_EIIC"/>
    <property type="match status" value="1"/>
</dbReference>
<feature type="domain" description="PTS EIIC type-3" evidence="10">
    <location>
        <begin position="1"/>
        <end position="407"/>
    </location>
</feature>
<evidence type="ECO:0000256" key="4">
    <source>
        <dbReference type="ARBA" id="ARBA00022597"/>
    </source>
</evidence>
<keyword evidence="4 8" id="KW-0762">Sugar transport</keyword>
<reference evidence="11" key="1">
    <citation type="submission" date="2022-10" db="EMBL/GenBank/DDBJ databases">
        <authorList>
            <person name="Turner M.S."/>
            <person name="Huang W."/>
        </authorList>
    </citation>
    <scope>NUCLEOTIDE SEQUENCE</scope>
    <source>
        <strain evidence="11">3</strain>
    </source>
</reference>
<dbReference type="InterPro" id="IPR003352">
    <property type="entry name" value="PTS_EIIC"/>
</dbReference>
<dbReference type="PIRSF" id="PIRSF006351">
    <property type="entry name" value="PTS_EIIC-Cellobiose"/>
    <property type="match status" value="1"/>
</dbReference>
<feature type="transmembrane region" description="Helical" evidence="9">
    <location>
        <begin position="97"/>
        <end position="115"/>
    </location>
</feature>
<keyword evidence="6 9" id="KW-1133">Transmembrane helix</keyword>
<evidence type="ECO:0000256" key="3">
    <source>
        <dbReference type="ARBA" id="ARBA00022475"/>
    </source>
</evidence>
<keyword evidence="7 8" id="KW-0472">Membrane</keyword>
<feature type="transmembrane region" description="Helical" evidence="9">
    <location>
        <begin position="279"/>
        <end position="298"/>
    </location>
</feature>
<keyword evidence="2 8" id="KW-0813">Transport</keyword>
<evidence type="ECO:0000256" key="7">
    <source>
        <dbReference type="ARBA" id="ARBA00023136"/>
    </source>
</evidence>
<dbReference type="PANTHER" id="PTHR33989:SF4">
    <property type="entry name" value="PTS SYSTEM N,N'-DIACETYLCHITOBIOSE-SPECIFIC EIIC COMPONENT"/>
    <property type="match status" value="1"/>
</dbReference>
<protein>
    <recommendedName>
        <fullName evidence="8">Permease IIC component</fullName>
    </recommendedName>
</protein>
<gene>
    <name evidence="11" type="ORF">OGZ51_06455</name>
</gene>
<dbReference type="InterPro" id="IPR051088">
    <property type="entry name" value="PTS_Sugar-EIIC/EIIB"/>
</dbReference>
<keyword evidence="3 8" id="KW-1003">Cell membrane</keyword>
<dbReference type="GO" id="GO:1901264">
    <property type="term" value="P:carbohydrate derivative transport"/>
    <property type="evidence" value="ECO:0007669"/>
    <property type="project" value="TreeGrafter"/>
</dbReference>
<dbReference type="PANTHER" id="PTHR33989">
    <property type="match status" value="1"/>
</dbReference>
<feature type="transmembrane region" description="Helical" evidence="9">
    <location>
        <begin position="249"/>
        <end position="267"/>
    </location>
</feature>
<organism evidence="11 12">
    <name type="scientific">Lactococcus lactis</name>
    <dbReference type="NCBI Taxonomy" id="1358"/>
    <lineage>
        <taxon>Bacteria</taxon>
        <taxon>Bacillati</taxon>
        <taxon>Bacillota</taxon>
        <taxon>Bacilli</taxon>
        <taxon>Lactobacillales</taxon>
        <taxon>Streptococcaceae</taxon>
        <taxon>Lactococcus</taxon>
    </lineage>
</organism>
<dbReference type="Proteomes" id="UP001152614">
    <property type="component" value="Unassembled WGS sequence"/>
</dbReference>
<dbReference type="RefSeq" id="WP_278228925.1">
    <property type="nucleotide sequence ID" value="NZ_JAOWLY010000005.1"/>
</dbReference>
<evidence type="ECO:0000256" key="8">
    <source>
        <dbReference type="PIRNR" id="PIRNR006351"/>
    </source>
</evidence>
<keyword evidence="5 9" id="KW-0812">Transmembrane</keyword>
<dbReference type="AlphaFoldDB" id="A0A9X4NI05"/>
<evidence type="ECO:0000259" key="10">
    <source>
        <dbReference type="PROSITE" id="PS51105"/>
    </source>
</evidence>
<dbReference type="GO" id="GO:0005886">
    <property type="term" value="C:plasma membrane"/>
    <property type="evidence" value="ECO:0007669"/>
    <property type="project" value="UniProtKB-SubCell"/>
</dbReference>
<feature type="transmembrane region" description="Helical" evidence="9">
    <location>
        <begin position="127"/>
        <end position="148"/>
    </location>
</feature>
<feature type="transmembrane region" description="Helical" evidence="9">
    <location>
        <begin position="21"/>
        <end position="44"/>
    </location>
</feature>
<feature type="transmembrane region" description="Helical" evidence="9">
    <location>
        <begin position="215"/>
        <end position="237"/>
    </location>
</feature>
<comment type="subcellular location">
    <subcellularLocation>
        <location evidence="1">Cell membrane</location>
        <topology evidence="1">Multi-pass membrane protein</topology>
    </subcellularLocation>
</comment>
<dbReference type="GO" id="GO:0008982">
    <property type="term" value="F:protein-N(PI)-phosphohistidine-sugar phosphotransferase activity"/>
    <property type="evidence" value="ECO:0007669"/>
    <property type="project" value="UniProtKB-UniRule"/>
</dbReference>
<name>A0A9X4NI05_9LACT</name>
<comment type="function">
    <text evidence="8">The phosphoenolpyruvate-dependent sugar phosphotransferase system (PTS), a major carbohydrate active -transport system, catalyzes the phosphorylation of incoming sugar substrates concomitant with their translocation across the cell membrane.</text>
</comment>
<evidence type="ECO:0000256" key="6">
    <source>
        <dbReference type="ARBA" id="ARBA00022989"/>
    </source>
</evidence>
<feature type="transmembrane region" description="Helical" evidence="9">
    <location>
        <begin position="175"/>
        <end position="195"/>
    </location>
</feature>
<sequence>MNSLIVPFANKFGANKSVRAISTGLMYTLPLTLGASIFSILASFPVPSINKWIVSTGLSSQFNSVMGGTLNIIALLIAFSIPYSYTKLLDKPNTNPLMAAFISVSSFVILMPQTVGKENLQALSYDYLGSSAMFVAIILGLIIARIYVRLSQNKKLRIKMPEGVPPMVSQSFEPIIISVLILIGIVILRIGMSYTTFGNVFNIIQYCVANPLAKLASSVPLLIMIGLLANLLFFFGIHPNAINSAMTPILMAMALANVKAFTVGGVLPYKTVMIVDSFLNNDAVGSTLSLLIAILLVCKSKRYRTFSKVAILPNFFNVNEPVVFGLPIMLNPILFIPFALSTVITGVIGYIGAASGFINYYNPVLALGLAPLWTIPKVFTAFFVMGWQGLVLRLVAMVVMILVYLPFVKILDKAELYSEKTDVILSN</sequence>
<feature type="transmembrane region" description="Helical" evidence="9">
    <location>
        <begin position="64"/>
        <end position="85"/>
    </location>
</feature>
<evidence type="ECO:0000256" key="2">
    <source>
        <dbReference type="ARBA" id="ARBA00022448"/>
    </source>
</evidence>
<dbReference type="EMBL" id="JAOWLY010000005">
    <property type="protein sequence ID" value="MDG4983787.1"/>
    <property type="molecule type" value="Genomic_DNA"/>
</dbReference>
<evidence type="ECO:0000256" key="9">
    <source>
        <dbReference type="SAM" id="Phobius"/>
    </source>
</evidence>
<comment type="caution">
    <text evidence="11">The sequence shown here is derived from an EMBL/GenBank/DDBJ whole genome shotgun (WGS) entry which is preliminary data.</text>
</comment>
<feature type="transmembrane region" description="Helical" evidence="9">
    <location>
        <begin position="378"/>
        <end position="405"/>
    </location>
</feature>
<dbReference type="NCBIfam" id="TIGR00410">
    <property type="entry name" value="lacE"/>
    <property type="match status" value="1"/>
</dbReference>
<proteinExistence type="predicted"/>
<evidence type="ECO:0000256" key="1">
    <source>
        <dbReference type="ARBA" id="ARBA00004651"/>
    </source>
</evidence>
<dbReference type="PROSITE" id="PS51105">
    <property type="entry name" value="PTS_EIIC_TYPE_3"/>
    <property type="match status" value="1"/>
</dbReference>
<dbReference type="GO" id="GO:0009401">
    <property type="term" value="P:phosphoenolpyruvate-dependent sugar phosphotransferase system"/>
    <property type="evidence" value="ECO:0007669"/>
    <property type="project" value="InterPro"/>
</dbReference>